<evidence type="ECO:0000256" key="1">
    <source>
        <dbReference type="SAM" id="Phobius"/>
    </source>
</evidence>
<keyword evidence="1" id="KW-0472">Membrane</keyword>
<name>A0A8S1D461_9INSE</name>
<organism evidence="2 3">
    <name type="scientific">Cloeon dipterum</name>
    <dbReference type="NCBI Taxonomy" id="197152"/>
    <lineage>
        <taxon>Eukaryota</taxon>
        <taxon>Metazoa</taxon>
        <taxon>Ecdysozoa</taxon>
        <taxon>Arthropoda</taxon>
        <taxon>Hexapoda</taxon>
        <taxon>Insecta</taxon>
        <taxon>Pterygota</taxon>
        <taxon>Palaeoptera</taxon>
        <taxon>Ephemeroptera</taxon>
        <taxon>Pisciforma</taxon>
        <taxon>Baetidae</taxon>
        <taxon>Cloeon</taxon>
    </lineage>
</organism>
<dbReference type="Proteomes" id="UP000494165">
    <property type="component" value="Unassembled WGS sequence"/>
</dbReference>
<keyword evidence="3" id="KW-1185">Reference proteome</keyword>
<comment type="caution">
    <text evidence="2">The sequence shown here is derived from an EMBL/GenBank/DDBJ whole genome shotgun (WGS) entry which is preliminary data.</text>
</comment>
<evidence type="ECO:0000313" key="2">
    <source>
        <dbReference type="EMBL" id="CAB3376916.1"/>
    </source>
</evidence>
<sequence length="66" mass="7219">MDGVGKGNVLTTMEWIYEEFIGHVLYGMFCVGFILLLVVPVAKILKGVSDAHNAGRVLSLLANYFS</sequence>
<accession>A0A8S1D461</accession>
<dbReference type="EMBL" id="CADEPI010000137">
    <property type="protein sequence ID" value="CAB3376916.1"/>
    <property type="molecule type" value="Genomic_DNA"/>
</dbReference>
<keyword evidence="1" id="KW-1133">Transmembrane helix</keyword>
<keyword evidence="1" id="KW-0812">Transmembrane</keyword>
<feature type="transmembrane region" description="Helical" evidence="1">
    <location>
        <begin position="20"/>
        <end position="39"/>
    </location>
</feature>
<evidence type="ECO:0000313" key="3">
    <source>
        <dbReference type="Proteomes" id="UP000494165"/>
    </source>
</evidence>
<proteinExistence type="predicted"/>
<reference evidence="2 3" key="1">
    <citation type="submission" date="2020-04" db="EMBL/GenBank/DDBJ databases">
        <authorList>
            <person name="Alioto T."/>
            <person name="Alioto T."/>
            <person name="Gomez Garrido J."/>
        </authorList>
    </citation>
    <scope>NUCLEOTIDE SEQUENCE [LARGE SCALE GENOMIC DNA]</scope>
</reference>
<gene>
    <name evidence="2" type="ORF">CLODIP_2_CD10109</name>
</gene>
<dbReference type="AlphaFoldDB" id="A0A8S1D461"/>
<protein>
    <submittedName>
        <fullName evidence="2">Uncharacterized protein</fullName>
    </submittedName>
</protein>